<evidence type="ECO:0000313" key="2">
    <source>
        <dbReference type="EMBL" id="SAM02864.1"/>
    </source>
</evidence>
<protein>
    <recommendedName>
        <fullName evidence="4">Rgp1-domain-containing protein</fullName>
    </recommendedName>
</protein>
<organism evidence="2">
    <name type="scientific">Absidia glauca</name>
    <name type="common">Pin mould</name>
    <dbReference type="NCBI Taxonomy" id="4829"/>
    <lineage>
        <taxon>Eukaryota</taxon>
        <taxon>Fungi</taxon>
        <taxon>Fungi incertae sedis</taxon>
        <taxon>Mucoromycota</taxon>
        <taxon>Mucoromycotina</taxon>
        <taxon>Mucoromycetes</taxon>
        <taxon>Mucorales</taxon>
        <taxon>Cunninghamellaceae</taxon>
        <taxon>Absidia</taxon>
    </lineage>
</organism>
<dbReference type="STRING" id="4829.A0A168PRR8"/>
<dbReference type="AlphaFoldDB" id="A0A168PRR8"/>
<reference evidence="2" key="1">
    <citation type="submission" date="2016-04" db="EMBL/GenBank/DDBJ databases">
        <authorList>
            <person name="Evans L.H."/>
            <person name="Alamgir A."/>
            <person name="Owens N."/>
            <person name="Weber N.D."/>
            <person name="Virtaneva K."/>
            <person name="Barbian K."/>
            <person name="Babar A."/>
            <person name="Rosenke K."/>
        </authorList>
    </citation>
    <scope>NUCLEOTIDE SEQUENCE [LARGE SCALE GENOMIC DNA]</scope>
    <source>
        <strain evidence="2">CBS 101.48</strain>
    </source>
</reference>
<evidence type="ECO:0008006" key="4">
    <source>
        <dbReference type="Google" id="ProtNLM"/>
    </source>
</evidence>
<dbReference type="EMBL" id="LT554016">
    <property type="protein sequence ID" value="SAM02864.1"/>
    <property type="molecule type" value="Genomic_DNA"/>
</dbReference>
<evidence type="ECO:0000256" key="1">
    <source>
        <dbReference type="SAM" id="MobiDB-lite"/>
    </source>
</evidence>
<evidence type="ECO:0000313" key="3">
    <source>
        <dbReference type="Proteomes" id="UP000078561"/>
    </source>
</evidence>
<feature type="region of interest" description="Disordered" evidence="1">
    <location>
        <begin position="416"/>
        <end position="452"/>
    </location>
</feature>
<feature type="compositionally biased region" description="Polar residues" evidence="1">
    <location>
        <begin position="360"/>
        <end position="378"/>
    </location>
</feature>
<dbReference type="Proteomes" id="UP000078561">
    <property type="component" value="Unassembled WGS sequence"/>
</dbReference>
<feature type="compositionally biased region" description="Polar residues" evidence="1">
    <location>
        <begin position="139"/>
        <end position="158"/>
    </location>
</feature>
<dbReference type="OMA" id="STFDCQI"/>
<gene>
    <name evidence="2" type="primary">ABSGL_08680.1 scaffold 10421</name>
</gene>
<feature type="region of interest" description="Disordered" evidence="1">
    <location>
        <begin position="351"/>
        <end position="397"/>
    </location>
</feature>
<dbReference type="Pfam" id="PF08737">
    <property type="entry name" value="Rgp1"/>
    <property type="match status" value="1"/>
</dbReference>
<proteinExistence type="predicted"/>
<dbReference type="OrthoDB" id="1918at2759"/>
<name>A0A168PRR8_ABSGL</name>
<feature type="compositionally biased region" description="Basic and acidic residues" evidence="1">
    <location>
        <begin position="419"/>
        <end position="441"/>
    </location>
</feature>
<dbReference type="FunCoup" id="A0A168PRR8">
    <property type="interactions" value="41"/>
</dbReference>
<feature type="compositionally biased region" description="Polar residues" evidence="1">
    <location>
        <begin position="34"/>
        <end position="45"/>
    </location>
</feature>
<feature type="region of interest" description="Disordered" evidence="1">
    <location>
        <begin position="34"/>
        <end position="83"/>
    </location>
</feature>
<sequence>MSVLVTTTFSQGAVFYAGETLSCTIAFTNTTPILSKPPSASSSLTRQHRPTSPPPSSYTTGNQKNAKSSHSRSPSSNSFDPYDDYRHSDSIAIELGSHDTPRTSIDTFASSYTHPISSASRRSSIDSLASSSSPVHPYYTTNSHFPNAGQQHHSSSHPINARRLSRLLKSPTTPSLMKKPENLIWGFAQVVGQFVVDPTLINNNEFAPLKQRTMYRPQGTGFGGGGGLWNGKLDSKIDTRTTPVFSTPPSILFVDLDLASGETKKYSYKIKLPNDLPPSHRGKSIRFNYYLVVGTQRSGSTAGRNGNQQGQVVQLRFRVLNHVSEDGSRPIYDLMNPVVVYKDEAQVELIQDHSSKSKRNGSINSIASATSTPLSPLSNDHHQNLRFPLPRKPTPEAAKKRQAFMDYVNELLEKSANGGHDDIQEITRRESDAYDEQRSGNDDNGDEGVMTEHDYRKTCAQVVTRITQSSRKAMYDLCKNNQRVAKLQLTKVAHRLGEPILGILDFGEASVSTYKVSIFLESQEIVDPSISLRQTQHIARVSRKCHSEFHTFCLNNHSLAFSLPIPTTASPDFQTTGVKLQYHLKFEFITNTSTPYLSINADERHEHYQSQQRVPVSTFDCQIPIKVYGSPNGSDRATYGRPHSFPVH</sequence>
<dbReference type="PANTHER" id="PTHR12507">
    <property type="entry name" value="REDUCED GROWTH PHENOTYPE 1 RGP1, YEAST -RELATED"/>
    <property type="match status" value="1"/>
</dbReference>
<accession>A0A168PRR8</accession>
<dbReference type="InterPro" id="IPR014848">
    <property type="entry name" value="Rgp1"/>
</dbReference>
<feature type="region of interest" description="Disordered" evidence="1">
    <location>
        <begin position="139"/>
        <end position="159"/>
    </location>
</feature>
<dbReference type="InParanoid" id="A0A168PRR8"/>
<keyword evidence="3" id="KW-1185">Reference proteome</keyword>